<evidence type="ECO:0000256" key="2">
    <source>
        <dbReference type="SAM" id="MobiDB-lite"/>
    </source>
</evidence>
<organism evidence="3 4">
    <name type="scientific">Deinococcus cavernae</name>
    <dbReference type="NCBI Taxonomy" id="2320857"/>
    <lineage>
        <taxon>Bacteria</taxon>
        <taxon>Thermotogati</taxon>
        <taxon>Deinococcota</taxon>
        <taxon>Deinococci</taxon>
        <taxon>Deinococcales</taxon>
        <taxon>Deinococcaceae</taxon>
        <taxon>Deinococcus</taxon>
    </lineage>
</organism>
<feature type="coiled-coil region" evidence="1">
    <location>
        <begin position="217"/>
        <end position="251"/>
    </location>
</feature>
<proteinExistence type="predicted"/>
<gene>
    <name evidence="3" type="ORF">D3875_03045</name>
</gene>
<feature type="region of interest" description="Disordered" evidence="2">
    <location>
        <begin position="1"/>
        <end position="33"/>
    </location>
</feature>
<dbReference type="RefSeq" id="WP_119761036.1">
    <property type="nucleotide sequence ID" value="NZ_QYUJ01000008.1"/>
</dbReference>
<evidence type="ECO:0000313" key="4">
    <source>
        <dbReference type="Proteomes" id="UP000286287"/>
    </source>
</evidence>
<protein>
    <submittedName>
        <fullName evidence="3">Uncharacterized protein</fullName>
    </submittedName>
</protein>
<dbReference type="EMBL" id="QYUJ01000008">
    <property type="protein sequence ID" value="RJF74989.1"/>
    <property type="molecule type" value="Genomic_DNA"/>
</dbReference>
<evidence type="ECO:0000313" key="3">
    <source>
        <dbReference type="EMBL" id="RJF74989.1"/>
    </source>
</evidence>
<comment type="caution">
    <text evidence="3">The sequence shown here is derived from an EMBL/GenBank/DDBJ whole genome shotgun (WGS) entry which is preliminary data.</text>
</comment>
<keyword evidence="1" id="KW-0175">Coiled coil</keyword>
<evidence type="ECO:0000256" key="1">
    <source>
        <dbReference type="SAM" id="Coils"/>
    </source>
</evidence>
<dbReference type="AlphaFoldDB" id="A0A418VFU1"/>
<dbReference type="Proteomes" id="UP000286287">
    <property type="component" value="Unassembled WGS sequence"/>
</dbReference>
<sequence>MTGTRGPAADLLDQLKKPRRMPRPHGPGTVRQQQLAAAVNERTAEVKPDAPQPIVLEAEIARLAQRVELDPRDVQAVALMAQRFAQLPDDQKGAAIARADGLFRRYLDHTPLLSGPLLYLAYEAFQACFIASYKGGPTEGLKAAEREHARFDFYLDLAVNGEVALVRAEAEAFIETERAALAALAETAALTAQEERLAFDTERSALQLDFQNLAHAADAAQQDATAARRERDQFEAEAKALRQQMNKLEYDTARRVRKVEGDLAGLPALTQQRDELQSRVNWLTAELSSKERGWQRRETELLARVKALELEVLEVKTRPEVAPAPAPKPARAPLPVALAQHSWVLWLRSKGHAATLDGLQVRHDLKAGEVDALQAQWRTDIPDAEAALAQLRAVIVPLLRGAAA</sequence>
<accession>A0A418VFU1</accession>
<keyword evidence="4" id="KW-1185">Reference proteome</keyword>
<reference evidence="3 4" key="1">
    <citation type="submission" date="2018-09" db="EMBL/GenBank/DDBJ databases">
        <authorList>
            <person name="Zhu H."/>
        </authorList>
    </citation>
    <scope>NUCLEOTIDE SEQUENCE [LARGE SCALE GENOMIC DNA]</scope>
    <source>
        <strain evidence="3 4">K2S05-167</strain>
    </source>
</reference>
<name>A0A418VFU1_9DEIO</name>